<dbReference type="Gene3D" id="1.25.40.20">
    <property type="entry name" value="Ankyrin repeat-containing domain"/>
    <property type="match status" value="1"/>
</dbReference>
<sequence length="222" mass="24183">MESGGSLKRYLQENPKRTVSVPAAQLRDWIRIGLENKLERAVLAGQGRRLLAEDMLPLPRYLVDMITTCEAKVLESSHNRNKFASSYDAAGTGLLHKAVFYNYLDIVTWLVTHFPHLVHQRDAEGRTALHYTAACSGHDEATLAGVLSRAGGPRGARDSAGHTLAHYRANRTLLALPAAATDMPSQPNSNDNFSTSPTNLMDKTSAYPAAGCGFVLPSLKLK</sequence>
<dbReference type="SUPFAM" id="SSF48403">
    <property type="entry name" value="Ankyrin repeat"/>
    <property type="match status" value="1"/>
</dbReference>
<evidence type="ECO:0000313" key="1">
    <source>
        <dbReference type="EMBL" id="VVC92145.1"/>
    </source>
</evidence>
<name>A0A5E4Q511_9NEOP</name>
<reference evidence="1 2" key="1">
    <citation type="submission" date="2017-07" db="EMBL/GenBank/DDBJ databases">
        <authorList>
            <person name="Talla V."/>
            <person name="Backstrom N."/>
        </authorList>
    </citation>
    <scope>NUCLEOTIDE SEQUENCE [LARGE SCALE GENOMIC DNA]</scope>
</reference>
<protein>
    <submittedName>
        <fullName evidence="1">Uncharacterized protein</fullName>
    </submittedName>
</protein>
<dbReference type="Proteomes" id="UP000324832">
    <property type="component" value="Unassembled WGS sequence"/>
</dbReference>
<dbReference type="AlphaFoldDB" id="A0A5E4Q511"/>
<proteinExistence type="predicted"/>
<keyword evidence="2" id="KW-1185">Reference proteome</keyword>
<dbReference type="InterPro" id="IPR036770">
    <property type="entry name" value="Ankyrin_rpt-contain_sf"/>
</dbReference>
<accession>A0A5E4Q511</accession>
<dbReference type="PANTHER" id="PTHR24172">
    <property type="entry name" value="ANK_REP_REGION DOMAIN-CONTAINING PROTEIN"/>
    <property type="match status" value="1"/>
</dbReference>
<gene>
    <name evidence="1" type="ORF">LSINAPIS_LOCUS4651</name>
</gene>
<dbReference type="PANTHER" id="PTHR24172:SF4">
    <property type="entry name" value="ANK_REP_REGION DOMAIN-CONTAINING PROTEIN"/>
    <property type="match status" value="1"/>
</dbReference>
<organism evidence="1 2">
    <name type="scientific">Leptidea sinapis</name>
    <dbReference type="NCBI Taxonomy" id="189913"/>
    <lineage>
        <taxon>Eukaryota</taxon>
        <taxon>Metazoa</taxon>
        <taxon>Ecdysozoa</taxon>
        <taxon>Arthropoda</taxon>
        <taxon>Hexapoda</taxon>
        <taxon>Insecta</taxon>
        <taxon>Pterygota</taxon>
        <taxon>Neoptera</taxon>
        <taxon>Endopterygota</taxon>
        <taxon>Lepidoptera</taxon>
        <taxon>Glossata</taxon>
        <taxon>Ditrysia</taxon>
        <taxon>Papilionoidea</taxon>
        <taxon>Pieridae</taxon>
        <taxon>Dismorphiinae</taxon>
        <taxon>Leptidea</taxon>
    </lineage>
</organism>
<evidence type="ECO:0000313" key="2">
    <source>
        <dbReference type="Proteomes" id="UP000324832"/>
    </source>
</evidence>
<dbReference type="EMBL" id="FZQP02001226">
    <property type="protein sequence ID" value="VVC92145.1"/>
    <property type="molecule type" value="Genomic_DNA"/>
</dbReference>